<sequence>MRVRGKALMSVLFVLVVLAAQKRSARPEDPPDPVASVVLGAFEVWQWGGRLLTR</sequence>
<dbReference type="AlphaFoldDB" id="A0A421B1Q7"/>
<name>A0A421B1Q7_9PSEU</name>
<evidence type="ECO:0000313" key="2">
    <source>
        <dbReference type="Proteomes" id="UP000282454"/>
    </source>
</evidence>
<protein>
    <submittedName>
        <fullName evidence="1">Uncharacterized protein</fullName>
    </submittedName>
</protein>
<comment type="caution">
    <text evidence="1">The sequence shown here is derived from an EMBL/GenBank/DDBJ whole genome shotgun (WGS) entry which is preliminary data.</text>
</comment>
<dbReference type="Proteomes" id="UP000282454">
    <property type="component" value="Unassembled WGS sequence"/>
</dbReference>
<dbReference type="EMBL" id="RCDD01000003">
    <property type="protein sequence ID" value="RLK58290.1"/>
    <property type="molecule type" value="Genomic_DNA"/>
</dbReference>
<reference evidence="1 2" key="1">
    <citation type="submission" date="2018-10" db="EMBL/GenBank/DDBJ databases">
        <title>Genomic Encyclopedia of Archaeal and Bacterial Type Strains, Phase II (KMG-II): from individual species to whole genera.</title>
        <authorList>
            <person name="Goeker M."/>
        </authorList>
    </citation>
    <scope>NUCLEOTIDE SEQUENCE [LARGE SCALE GENOMIC DNA]</scope>
    <source>
        <strain evidence="1 2">DSM 45657</strain>
    </source>
</reference>
<evidence type="ECO:0000313" key="1">
    <source>
        <dbReference type="EMBL" id="RLK58290.1"/>
    </source>
</evidence>
<organism evidence="1 2">
    <name type="scientific">Actinokineospora cianjurensis</name>
    <dbReference type="NCBI Taxonomy" id="585224"/>
    <lineage>
        <taxon>Bacteria</taxon>
        <taxon>Bacillati</taxon>
        <taxon>Actinomycetota</taxon>
        <taxon>Actinomycetes</taxon>
        <taxon>Pseudonocardiales</taxon>
        <taxon>Pseudonocardiaceae</taxon>
        <taxon>Actinokineospora</taxon>
    </lineage>
</organism>
<accession>A0A421B1Q7</accession>
<keyword evidence="2" id="KW-1185">Reference proteome</keyword>
<dbReference type="RefSeq" id="WP_170224510.1">
    <property type="nucleotide sequence ID" value="NZ_RCDD01000003.1"/>
</dbReference>
<gene>
    <name evidence="1" type="ORF">CLV68_4387</name>
</gene>
<proteinExistence type="predicted"/>